<dbReference type="PROSITE" id="PS51745">
    <property type="entry name" value="PB1"/>
    <property type="match status" value="1"/>
</dbReference>
<dbReference type="InterPro" id="IPR000270">
    <property type="entry name" value="PB1_dom"/>
</dbReference>
<dbReference type="SUPFAM" id="SSF54277">
    <property type="entry name" value="CAD &amp; PB1 domains"/>
    <property type="match status" value="1"/>
</dbReference>
<feature type="domain" description="CBS" evidence="5">
    <location>
        <begin position="233"/>
        <end position="292"/>
    </location>
</feature>
<dbReference type="Gene3D" id="3.10.580.10">
    <property type="entry name" value="CBS-domain"/>
    <property type="match status" value="2"/>
</dbReference>
<organism evidence="7 8">
    <name type="scientific">Dillenia turbinata</name>
    <dbReference type="NCBI Taxonomy" id="194707"/>
    <lineage>
        <taxon>Eukaryota</taxon>
        <taxon>Viridiplantae</taxon>
        <taxon>Streptophyta</taxon>
        <taxon>Embryophyta</taxon>
        <taxon>Tracheophyta</taxon>
        <taxon>Spermatophyta</taxon>
        <taxon>Magnoliopsida</taxon>
        <taxon>eudicotyledons</taxon>
        <taxon>Gunneridae</taxon>
        <taxon>Pentapetalae</taxon>
        <taxon>Dilleniales</taxon>
        <taxon>Dilleniaceae</taxon>
        <taxon>Dillenia</taxon>
    </lineage>
</organism>
<sequence>MSGQVAPLPHGGSRKTSLSQKRGPSAKKASYSSAPPAENGFGSANDNHGSKPSSPNNMAVGGERTVKKLRLSKALTIPEGTTVSDACRRMAARRVNAVLLTDANALLSGIVTDKDIATRVIAEGLRPEQTVVSKIMTRNPIFVTSDSLAIEALQKMVQGKFRHLPVVENGEVIALLNITKCLYDAISRMEKAAEQGSAIAAAVEGVERQWGAPSGFIETLRDRMFKPSLSSIIGENLKVALVSPSDPVYVAAKKMRETRVNSVIVVMGNKIQGILTSKDILMRVVAQNLSPELTLVEKVMTVNPECAMLETTILDALHLMHDGKFLHLPVVDKDGGVAACLDVLQITHAAISMVENSSGGVNDVANTMMQKFWDSALNLEQPDDYDTHSEMSALMASEGTENMKSTSPTLGLENTFPFKIEDHKGRVHRFNCGTESLDELVSAVMQRIGAGNDHSHPQILYEDDEGDRVLLSTDGDLLGAVSYARSTGLKVLRLHLDFSDSNLQAARSSLGIATVETTGWMSLSSGIFAGAIVIAGISALVYLKRSKA</sequence>
<reference evidence="7 8" key="1">
    <citation type="submission" date="2023-12" db="EMBL/GenBank/DDBJ databases">
        <title>A high-quality genome assembly for Dillenia turbinata (Dilleniales).</title>
        <authorList>
            <person name="Chanderbali A."/>
        </authorList>
    </citation>
    <scope>NUCLEOTIDE SEQUENCE [LARGE SCALE GENOMIC DNA]</scope>
    <source>
        <strain evidence="7">LSX21</strain>
        <tissue evidence="7">Leaf</tissue>
    </source>
</reference>
<evidence type="ECO:0000259" key="5">
    <source>
        <dbReference type="PROSITE" id="PS51371"/>
    </source>
</evidence>
<dbReference type="CDD" id="cd17781">
    <property type="entry name" value="CBS_pair_MUG70_1"/>
    <property type="match status" value="1"/>
</dbReference>
<dbReference type="PANTHER" id="PTHR48108">
    <property type="entry name" value="CBS DOMAIN-CONTAINING PROTEIN CBSX2, CHLOROPLASTIC"/>
    <property type="match status" value="1"/>
</dbReference>
<dbReference type="SUPFAM" id="SSF54631">
    <property type="entry name" value="CBS-domain pair"/>
    <property type="match status" value="2"/>
</dbReference>
<keyword evidence="4" id="KW-0472">Membrane</keyword>
<dbReference type="CDD" id="cd17782">
    <property type="entry name" value="CBS_pair_MUG70_2"/>
    <property type="match status" value="1"/>
</dbReference>
<dbReference type="PROSITE" id="PS51371">
    <property type="entry name" value="CBS"/>
    <property type="match status" value="4"/>
</dbReference>
<feature type="domain" description="CBS" evidence="5">
    <location>
        <begin position="136"/>
        <end position="191"/>
    </location>
</feature>
<evidence type="ECO:0000256" key="2">
    <source>
        <dbReference type="PROSITE-ProRule" id="PRU00703"/>
    </source>
</evidence>
<dbReference type="CDD" id="cd06409">
    <property type="entry name" value="PB1_MUG70"/>
    <property type="match status" value="1"/>
</dbReference>
<evidence type="ECO:0000259" key="6">
    <source>
        <dbReference type="PROSITE" id="PS51745"/>
    </source>
</evidence>
<feature type="compositionally biased region" description="Low complexity" evidence="3">
    <location>
        <begin position="26"/>
        <end position="37"/>
    </location>
</feature>
<dbReference type="Pfam" id="PF00564">
    <property type="entry name" value="PB1"/>
    <property type="match status" value="1"/>
</dbReference>
<evidence type="ECO:0000256" key="1">
    <source>
        <dbReference type="ARBA" id="ARBA00022737"/>
    </source>
</evidence>
<accession>A0AAN8Z5Q9</accession>
<feature type="transmembrane region" description="Helical" evidence="4">
    <location>
        <begin position="520"/>
        <end position="543"/>
    </location>
</feature>
<dbReference type="Proteomes" id="UP001370490">
    <property type="component" value="Unassembled WGS sequence"/>
</dbReference>
<dbReference type="InterPro" id="IPR053793">
    <property type="entry name" value="PB1-like"/>
</dbReference>
<feature type="region of interest" description="Disordered" evidence="3">
    <location>
        <begin position="1"/>
        <end position="60"/>
    </location>
</feature>
<dbReference type="AlphaFoldDB" id="A0AAN8Z5Q9"/>
<dbReference type="SMART" id="SM00116">
    <property type="entry name" value="CBS"/>
    <property type="match status" value="4"/>
</dbReference>
<dbReference type="PANTHER" id="PTHR48108:SF26">
    <property type="entry name" value="CBS DOMAIN-CONTAINING PROTEIN DDB_G0289609"/>
    <property type="match status" value="1"/>
</dbReference>
<comment type="caution">
    <text evidence="7">The sequence shown here is derived from an EMBL/GenBank/DDBJ whole genome shotgun (WGS) entry which is preliminary data.</text>
</comment>
<dbReference type="InterPro" id="IPR046342">
    <property type="entry name" value="CBS_dom_sf"/>
</dbReference>
<evidence type="ECO:0000256" key="3">
    <source>
        <dbReference type="SAM" id="MobiDB-lite"/>
    </source>
</evidence>
<evidence type="ECO:0000313" key="8">
    <source>
        <dbReference type="Proteomes" id="UP001370490"/>
    </source>
</evidence>
<dbReference type="Pfam" id="PF00571">
    <property type="entry name" value="CBS"/>
    <property type="match status" value="4"/>
</dbReference>
<dbReference type="SMART" id="SM00666">
    <property type="entry name" value="PB1"/>
    <property type="match status" value="1"/>
</dbReference>
<keyword evidence="1" id="KW-0677">Repeat</keyword>
<dbReference type="InterPro" id="IPR000644">
    <property type="entry name" value="CBS_dom"/>
</dbReference>
<feature type="domain" description="CBS" evidence="5">
    <location>
        <begin position="300"/>
        <end position="358"/>
    </location>
</feature>
<dbReference type="EMBL" id="JBAMMX010000018">
    <property type="protein sequence ID" value="KAK6923505.1"/>
    <property type="molecule type" value="Genomic_DNA"/>
</dbReference>
<name>A0AAN8Z5Q9_9MAGN</name>
<feature type="domain" description="CBS" evidence="5">
    <location>
        <begin position="70"/>
        <end position="128"/>
    </location>
</feature>
<feature type="domain" description="PB1" evidence="6">
    <location>
        <begin position="413"/>
        <end position="499"/>
    </location>
</feature>
<keyword evidence="4" id="KW-0812">Transmembrane</keyword>
<protein>
    <submittedName>
        <fullName evidence="7">PB1 domain</fullName>
    </submittedName>
</protein>
<keyword evidence="4" id="KW-1133">Transmembrane helix</keyword>
<proteinExistence type="predicted"/>
<evidence type="ECO:0000313" key="7">
    <source>
        <dbReference type="EMBL" id="KAK6923505.1"/>
    </source>
</evidence>
<keyword evidence="2" id="KW-0129">CBS domain</keyword>
<feature type="compositionally biased region" description="Polar residues" evidence="3">
    <location>
        <begin position="42"/>
        <end position="57"/>
    </location>
</feature>
<evidence type="ECO:0000256" key="4">
    <source>
        <dbReference type="SAM" id="Phobius"/>
    </source>
</evidence>
<gene>
    <name evidence="7" type="ORF">RJ641_011809</name>
</gene>
<dbReference type="InterPro" id="IPR051462">
    <property type="entry name" value="CBS_domain-containing"/>
</dbReference>
<keyword evidence="8" id="KW-1185">Reference proteome</keyword>